<sequence>LLAARKWYDGAEKIKQMIAAEELSSSDISRIRELLGGVLARMHPHTAADASVALAARLSTKDAIALLESAESIISGHMTDDVLYANDLIYAQMHLCAYRVSDGDYEGRESEILGWFKIYDSDESEIPFSRKNYTFLQYAAYILYEKIHNLEQAQKYLLRYITASSDYTLLERLVELSIVSEFFFNFSAVALLDGFQRLENSELVELFVSLNHGDVERVAQLKPRISAILGKAGHGLDTESRLEGIVEKAYLISILNFCWLQSRY</sequence>
<accession>A0A1B6IX40</accession>
<name>A0A1B6IX40_9HEMI</name>
<proteinExistence type="predicted"/>
<reference evidence="1" key="1">
    <citation type="submission" date="2015-11" db="EMBL/GenBank/DDBJ databases">
        <title>De novo transcriptome assembly of four potential Pierce s Disease insect vectors from Arizona vineyards.</title>
        <authorList>
            <person name="Tassone E.E."/>
        </authorList>
    </citation>
    <scope>NUCLEOTIDE SEQUENCE</scope>
</reference>
<gene>
    <name evidence="1" type="ORF">g.5238</name>
</gene>
<dbReference type="AlphaFoldDB" id="A0A1B6IX40"/>
<evidence type="ECO:0000313" key="1">
    <source>
        <dbReference type="EMBL" id="JAS91511.1"/>
    </source>
</evidence>
<organism evidence="1">
    <name type="scientific">Homalodisca liturata</name>
    <dbReference type="NCBI Taxonomy" id="320908"/>
    <lineage>
        <taxon>Eukaryota</taxon>
        <taxon>Metazoa</taxon>
        <taxon>Ecdysozoa</taxon>
        <taxon>Arthropoda</taxon>
        <taxon>Hexapoda</taxon>
        <taxon>Insecta</taxon>
        <taxon>Pterygota</taxon>
        <taxon>Neoptera</taxon>
        <taxon>Paraneoptera</taxon>
        <taxon>Hemiptera</taxon>
        <taxon>Auchenorrhyncha</taxon>
        <taxon>Membracoidea</taxon>
        <taxon>Cicadellidae</taxon>
        <taxon>Cicadellinae</taxon>
        <taxon>Proconiini</taxon>
        <taxon>Homalodisca</taxon>
    </lineage>
</organism>
<feature type="non-terminal residue" evidence="1">
    <location>
        <position position="264"/>
    </location>
</feature>
<protein>
    <submittedName>
        <fullName evidence="1">Uncharacterized protein</fullName>
    </submittedName>
</protein>
<feature type="non-terminal residue" evidence="1">
    <location>
        <position position="1"/>
    </location>
</feature>
<dbReference type="EMBL" id="GECU01016195">
    <property type="protein sequence ID" value="JAS91511.1"/>
    <property type="molecule type" value="Transcribed_RNA"/>
</dbReference>